<organism evidence="2">
    <name type="scientific">mine drainage metagenome</name>
    <dbReference type="NCBI Taxonomy" id="410659"/>
    <lineage>
        <taxon>unclassified sequences</taxon>
        <taxon>metagenomes</taxon>
        <taxon>ecological metagenomes</taxon>
    </lineage>
</organism>
<gene>
    <name evidence="2" type="ORF">B1A_10389</name>
</gene>
<comment type="caution">
    <text evidence="2">The sequence shown here is derived from an EMBL/GenBank/DDBJ whole genome shotgun (WGS) entry which is preliminary data.</text>
</comment>
<reference evidence="2" key="1">
    <citation type="submission" date="2013-08" db="EMBL/GenBank/DDBJ databases">
        <authorList>
            <person name="Mendez C."/>
            <person name="Richter M."/>
            <person name="Ferrer M."/>
            <person name="Sanchez J."/>
        </authorList>
    </citation>
    <scope>NUCLEOTIDE SEQUENCE</scope>
</reference>
<dbReference type="AlphaFoldDB" id="T1ATK3"/>
<dbReference type="EMBL" id="AUZX01007400">
    <property type="protein sequence ID" value="EQD59873.1"/>
    <property type="molecule type" value="Genomic_DNA"/>
</dbReference>
<evidence type="ECO:0000256" key="1">
    <source>
        <dbReference type="SAM" id="MobiDB-lite"/>
    </source>
</evidence>
<accession>T1ATK3</accession>
<feature type="region of interest" description="Disordered" evidence="1">
    <location>
        <begin position="66"/>
        <end position="89"/>
    </location>
</feature>
<feature type="non-terminal residue" evidence="2">
    <location>
        <position position="89"/>
    </location>
</feature>
<protein>
    <submittedName>
        <fullName evidence="2">Uncharacterized protein</fullName>
    </submittedName>
</protein>
<feature type="non-terminal residue" evidence="2">
    <location>
        <position position="1"/>
    </location>
</feature>
<proteinExistence type="predicted"/>
<sequence>VSGHSTIRGKKIKYYEDPEFLRRAQIPAPKISDRIERLPPAESFPDVADPEKIDRLLSVTELPEGISLVPEEENPVSEEPIASGERTLT</sequence>
<reference evidence="2" key="2">
    <citation type="journal article" date="2014" name="ISME J.">
        <title>Microbial stratification in low pH oxic and suboxic macroscopic growths along an acid mine drainage.</title>
        <authorList>
            <person name="Mendez-Garcia C."/>
            <person name="Mesa V."/>
            <person name="Sprenger R.R."/>
            <person name="Richter M."/>
            <person name="Diez M.S."/>
            <person name="Solano J."/>
            <person name="Bargiela R."/>
            <person name="Golyshina O.V."/>
            <person name="Manteca A."/>
            <person name="Ramos J.L."/>
            <person name="Gallego J.R."/>
            <person name="Llorente I."/>
            <person name="Martins Dos Santos V.A."/>
            <person name="Jensen O.N."/>
            <person name="Pelaez A.I."/>
            <person name="Sanchez J."/>
            <person name="Ferrer M."/>
        </authorList>
    </citation>
    <scope>NUCLEOTIDE SEQUENCE</scope>
</reference>
<name>T1ATK3_9ZZZZ</name>
<evidence type="ECO:0000313" key="2">
    <source>
        <dbReference type="EMBL" id="EQD59873.1"/>
    </source>
</evidence>